<keyword evidence="4" id="KW-0808">Transferase</keyword>
<evidence type="ECO:0000259" key="15">
    <source>
        <dbReference type="PROSITE" id="PS50883"/>
    </source>
</evidence>
<dbReference type="CDD" id="cd00130">
    <property type="entry name" value="PAS"/>
    <property type="match status" value="2"/>
</dbReference>
<keyword evidence="5 12" id="KW-0812">Transmembrane</keyword>
<evidence type="ECO:0000256" key="10">
    <source>
        <dbReference type="ARBA" id="ARBA00023012"/>
    </source>
</evidence>
<dbReference type="SUPFAM" id="SSF103190">
    <property type="entry name" value="Sensory domain-like"/>
    <property type="match status" value="1"/>
</dbReference>
<evidence type="ECO:0000256" key="1">
    <source>
        <dbReference type="ARBA" id="ARBA00004651"/>
    </source>
</evidence>
<dbReference type="GO" id="GO:0005524">
    <property type="term" value="F:ATP binding"/>
    <property type="evidence" value="ECO:0007669"/>
    <property type="project" value="UniProtKB-KW"/>
</dbReference>
<dbReference type="CDD" id="cd01948">
    <property type="entry name" value="EAL"/>
    <property type="match status" value="1"/>
</dbReference>
<accession>A0AAE3HN36</accession>
<dbReference type="SUPFAM" id="SSF55073">
    <property type="entry name" value="Nucleotide cyclase"/>
    <property type="match status" value="1"/>
</dbReference>
<dbReference type="InterPro" id="IPR029151">
    <property type="entry name" value="Sensor-like_sf"/>
</dbReference>
<evidence type="ECO:0000256" key="4">
    <source>
        <dbReference type="ARBA" id="ARBA00022679"/>
    </source>
</evidence>
<evidence type="ECO:0000313" key="18">
    <source>
        <dbReference type="Proteomes" id="UP001204445"/>
    </source>
</evidence>
<dbReference type="SMART" id="SM00065">
    <property type="entry name" value="GAF"/>
    <property type="match status" value="1"/>
</dbReference>
<dbReference type="Pfam" id="PF08447">
    <property type="entry name" value="PAS_3"/>
    <property type="match status" value="1"/>
</dbReference>
<dbReference type="RefSeq" id="WP_259056913.1">
    <property type="nucleotide sequence ID" value="NZ_JANUCT010000019.1"/>
</dbReference>
<dbReference type="PROSITE" id="PS50112">
    <property type="entry name" value="PAS"/>
    <property type="match status" value="2"/>
</dbReference>
<feature type="domain" description="PAS" evidence="13">
    <location>
        <begin position="313"/>
        <end position="392"/>
    </location>
</feature>
<feature type="domain" description="GGDEF" evidence="16">
    <location>
        <begin position="774"/>
        <end position="908"/>
    </location>
</feature>
<dbReference type="PROSITE" id="PS50113">
    <property type="entry name" value="PAC"/>
    <property type="match status" value="2"/>
</dbReference>
<keyword evidence="8" id="KW-0067">ATP-binding</keyword>
<dbReference type="InterPro" id="IPR035919">
    <property type="entry name" value="EAL_sf"/>
</dbReference>
<dbReference type="PROSITE" id="PS50887">
    <property type="entry name" value="GGDEF"/>
    <property type="match status" value="1"/>
</dbReference>
<keyword evidence="2" id="KW-1003">Cell membrane</keyword>
<feature type="domain" description="PAC" evidence="14">
    <location>
        <begin position="517"/>
        <end position="569"/>
    </location>
</feature>
<dbReference type="Gene3D" id="3.30.450.20">
    <property type="entry name" value="PAS domain"/>
    <property type="match status" value="3"/>
</dbReference>
<dbReference type="GO" id="GO:0000160">
    <property type="term" value="P:phosphorelay signal transduction system"/>
    <property type="evidence" value="ECO:0007669"/>
    <property type="project" value="UniProtKB-KW"/>
</dbReference>
<evidence type="ECO:0000256" key="2">
    <source>
        <dbReference type="ARBA" id="ARBA00022475"/>
    </source>
</evidence>
<dbReference type="InterPro" id="IPR001633">
    <property type="entry name" value="EAL_dom"/>
</dbReference>
<evidence type="ECO:0000256" key="5">
    <source>
        <dbReference type="ARBA" id="ARBA00022692"/>
    </source>
</evidence>
<dbReference type="CDD" id="cd18773">
    <property type="entry name" value="PDC1_HK_sensor"/>
    <property type="match status" value="1"/>
</dbReference>
<evidence type="ECO:0000259" key="13">
    <source>
        <dbReference type="PROSITE" id="PS50112"/>
    </source>
</evidence>
<dbReference type="CDD" id="cd18774">
    <property type="entry name" value="PDC2_HK_sensor"/>
    <property type="match status" value="1"/>
</dbReference>
<dbReference type="InterPro" id="IPR003018">
    <property type="entry name" value="GAF"/>
</dbReference>
<evidence type="ECO:0000256" key="6">
    <source>
        <dbReference type="ARBA" id="ARBA00022741"/>
    </source>
</evidence>
<reference evidence="17" key="1">
    <citation type="submission" date="2022-08" db="EMBL/GenBank/DDBJ databases">
        <title>Genomic Encyclopedia of Type Strains, Phase III (KMG-III): the genomes of soil and plant-associated and newly described type strains.</title>
        <authorList>
            <person name="Whitman W."/>
        </authorList>
    </citation>
    <scope>NUCLEOTIDE SEQUENCE</scope>
    <source>
        <strain evidence="17">HMT 1</strain>
    </source>
</reference>
<evidence type="ECO:0000313" key="17">
    <source>
        <dbReference type="EMBL" id="MCS3904282.1"/>
    </source>
</evidence>
<dbReference type="PANTHER" id="PTHR44757:SF2">
    <property type="entry name" value="BIOFILM ARCHITECTURE MAINTENANCE PROTEIN MBAA"/>
    <property type="match status" value="1"/>
</dbReference>
<evidence type="ECO:0000256" key="9">
    <source>
        <dbReference type="ARBA" id="ARBA00022989"/>
    </source>
</evidence>
<dbReference type="InterPro" id="IPR029787">
    <property type="entry name" value="Nucleotide_cyclase"/>
</dbReference>
<dbReference type="EMBL" id="JANUCT010000019">
    <property type="protein sequence ID" value="MCS3904282.1"/>
    <property type="molecule type" value="Genomic_DNA"/>
</dbReference>
<dbReference type="SUPFAM" id="SSF55781">
    <property type="entry name" value="GAF domain-like"/>
    <property type="match status" value="1"/>
</dbReference>
<keyword evidence="6" id="KW-0547">Nucleotide-binding</keyword>
<dbReference type="Pfam" id="PF08448">
    <property type="entry name" value="PAS_4"/>
    <property type="match status" value="1"/>
</dbReference>
<protein>
    <submittedName>
        <fullName evidence="17">Diguanylate cyclase (GGDEF)-like protein/PAS domain S-box-containing protein</fullName>
    </submittedName>
</protein>
<dbReference type="InterPro" id="IPR052155">
    <property type="entry name" value="Biofilm_reg_signaling"/>
</dbReference>
<dbReference type="InterPro" id="IPR013656">
    <property type="entry name" value="PAS_4"/>
</dbReference>
<dbReference type="InterPro" id="IPR001610">
    <property type="entry name" value="PAC"/>
</dbReference>
<dbReference type="SMART" id="SM00052">
    <property type="entry name" value="EAL"/>
    <property type="match status" value="1"/>
</dbReference>
<dbReference type="InterPro" id="IPR033479">
    <property type="entry name" value="dCache_1"/>
</dbReference>
<comment type="subcellular location">
    <subcellularLocation>
        <location evidence="1">Cell membrane</location>
        <topology evidence="1">Multi-pass membrane protein</topology>
    </subcellularLocation>
</comment>
<evidence type="ECO:0000256" key="12">
    <source>
        <dbReference type="SAM" id="Phobius"/>
    </source>
</evidence>
<name>A0AAE3HN36_9GAMM</name>
<dbReference type="PANTHER" id="PTHR44757">
    <property type="entry name" value="DIGUANYLATE CYCLASE DGCP"/>
    <property type="match status" value="1"/>
</dbReference>
<dbReference type="Pfam" id="PF13185">
    <property type="entry name" value="GAF_2"/>
    <property type="match status" value="1"/>
</dbReference>
<keyword evidence="18" id="KW-1185">Reference proteome</keyword>
<dbReference type="GO" id="GO:0016301">
    <property type="term" value="F:kinase activity"/>
    <property type="evidence" value="ECO:0007669"/>
    <property type="project" value="UniProtKB-KW"/>
</dbReference>
<proteinExistence type="predicted"/>
<dbReference type="Pfam" id="PF02743">
    <property type="entry name" value="dCache_1"/>
    <property type="match status" value="1"/>
</dbReference>
<feature type="domain" description="EAL" evidence="15">
    <location>
        <begin position="916"/>
        <end position="1169"/>
    </location>
</feature>
<evidence type="ECO:0000256" key="11">
    <source>
        <dbReference type="ARBA" id="ARBA00023136"/>
    </source>
</evidence>
<dbReference type="InterPro" id="IPR000700">
    <property type="entry name" value="PAS-assoc_C"/>
</dbReference>
<feature type="transmembrane region" description="Helical" evidence="12">
    <location>
        <begin position="269"/>
        <end position="294"/>
    </location>
</feature>
<evidence type="ECO:0000256" key="3">
    <source>
        <dbReference type="ARBA" id="ARBA00022553"/>
    </source>
</evidence>
<dbReference type="SMART" id="SM00091">
    <property type="entry name" value="PAS"/>
    <property type="match status" value="2"/>
</dbReference>
<keyword evidence="10" id="KW-0902">Two-component regulatory system</keyword>
<dbReference type="InterPro" id="IPR000160">
    <property type="entry name" value="GGDEF_dom"/>
</dbReference>
<dbReference type="InterPro" id="IPR013655">
    <property type="entry name" value="PAS_fold_3"/>
</dbReference>
<dbReference type="Proteomes" id="UP001204445">
    <property type="component" value="Unassembled WGS sequence"/>
</dbReference>
<sequence>MLALLLFSVLTWFTYQAIDRELTRSAFADHRSTARLAAATLNEKFERLTSIGVAVASESRFRELAAAGEWQRAISILKPIPREFAFIERLVLTDPDGTETADTPALKGGVGNNFAFRDWYQGVSRDWEPYVSHVYERTARPTRKLFAVAIPIRHDAGDVLGILVLQIELDDFFSWVRDMDVGTDGFVYVVDSRGRLGHHPAYPDQGDIIDFSSVPIVRKAMQGEGEIDIGPALVTGEEQLSAYAPVAHGWGIVVQQPTRIAFAYRNQQLTWVLAGYGLVLAFALLIALLLLRILRQRMQASENRRFQEELEEQWTFFRKVMDIDRNMIFVKDDQGRFVLVNQAVADVFGTTVENMVGKTNSDFIPSKALVDKFHQDEQEVIQNKREKHIPEVFVRDNHGKDRWLQVIMRPITSVDGSRQMVLGVSSDITKHVRMEAELRNNIERFEIIARSTSDAIWDWDMSSDSLWWNESFSMLFGYRQEEIEWSIDFWKTLIHPDDRDRVVNGIEAAIAADKEYWQDEYRFLRKDGSYAYVRDHGYIIRNEQNEAYRMLGSLADITERRAQEEKITRLSRIREILSEINYAIVHMRDRELLLQEACRISVENAGFGLVWVGLLDDASQDIHPVAHHGESKGYLDSVGFSAHPDKREGQTITGQALRSLKPIVCNNVEIGDEVIYKDELVLRGYQSMAAFPILVDGHAIGTISFYGEQTDIFDREEVELLTELVADVAFALEYLDKEDKVKFLAYYDALTGLSNRDLFLDRLVQYLHSVDSNHMAGVVLMDIERFSSVNEVYGRGAGDDLLRTLSTRLREVVAETGYLARLGANIFAVFLRDIRDAADIANFIEHELLPQVSRPILIDTYELNISVRIGVAISPVDGSEAGKLVDHAEAALKNAKNSGDKYLFYTSDMNTRVADKLILENRLRKALGREEFVLFYQPKVDLSDNSICGFEALIRWNSDDGLVPPDRFILVLEETGLILDVGHWVIGQAMKDYQSWSSRGLNPPPIAVNISALQLAQTDFIERLDEIILQNATRAPWLDLEITETVIMEQLDENVQKLHAIRARGMGISIDDFGTGYSSLRYMSKLPVTALKIDRSFTANLLHNKDDTAIVTAVIPLAHSLNLKVVAEGVETNEQLNLLRELKCDQFQGYLFNPPLPADAVETLLREYRPGN</sequence>
<dbReference type="Gene3D" id="3.30.70.270">
    <property type="match status" value="1"/>
</dbReference>
<dbReference type="InterPro" id="IPR035965">
    <property type="entry name" value="PAS-like_dom_sf"/>
</dbReference>
<gene>
    <name evidence="17" type="ORF">J2T55_002318</name>
</gene>
<evidence type="ECO:0000259" key="16">
    <source>
        <dbReference type="PROSITE" id="PS50887"/>
    </source>
</evidence>
<keyword evidence="3" id="KW-0597">Phosphoprotein</keyword>
<dbReference type="GO" id="GO:0005886">
    <property type="term" value="C:plasma membrane"/>
    <property type="evidence" value="ECO:0007669"/>
    <property type="project" value="UniProtKB-SubCell"/>
</dbReference>
<dbReference type="Pfam" id="PF00563">
    <property type="entry name" value="EAL"/>
    <property type="match status" value="1"/>
</dbReference>
<feature type="domain" description="PAC" evidence="14">
    <location>
        <begin position="388"/>
        <end position="440"/>
    </location>
</feature>
<dbReference type="SMART" id="SM00267">
    <property type="entry name" value="GGDEF"/>
    <property type="match status" value="1"/>
</dbReference>
<keyword evidence="11 12" id="KW-0472">Membrane</keyword>
<keyword evidence="9 12" id="KW-1133">Transmembrane helix</keyword>
<comment type="caution">
    <text evidence="17">The sequence shown here is derived from an EMBL/GenBank/DDBJ whole genome shotgun (WGS) entry which is preliminary data.</text>
</comment>
<dbReference type="NCBIfam" id="TIGR00254">
    <property type="entry name" value="GGDEF"/>
    <property type="match status" value="1"/>
</dbReference>
<dbReference type="NCBIfam" id="TIGR00229">
    <property type="entry name" value="sensory_box"/>
    <property type="match status" value="2"/>
</dbReference>
<dbReference type="InterPro" id="IPR029016">
    <property type="entry name" value="GAF-like_dom_sf"/>
</dbReference>
<evidence type="ECO:0000259" key="14">
    <source>
        <dbReference type="PROSITE" id="PS50113"/>
    </source>
</evidence>
<dbReference type="InterPro" id="IPR043128">
    <property type="entry name" value="Rev_trsase/Diguanyl_cyclase"/>
</dbReference>
<organism evidence="17 18">
    <name type="scientific">Methylohalomonas lacus</name>
    <dbReference type="NCBI Taxonomy" id="398773"/>
    <lineage>
        <taxon>Bacteria</taxon>
        <taxon>Pseudomonadati</taxon>
        <taxon>Pseudomonadota</taxon>
        <taxon>Gammaproteobacteria</taxon>
        <taxon>Methylohalomonadales</taxon>
        <taxon>Methylohalomonadaceae</taxon>
        <taxon>Methylohalomonas</taxon>
    </lineage>
</organism>
<dbReference type="SUPFAM" id="SSF141868">
    <property type="entry name" value="EAL domain-like"/>
    <property type="match status" value="1"/>
</dbReference>
<dbReference type="Gene3D" id="3.20.20.450">
    <property type="entry name" value="EAL domain"/>
    <property type="match status" value="1"/>
</dbReference>
<dbReference type="PROSITE" id="PS50883">
    <property type="entry name" value="EAL"/>
    <property type="match status" value="1"/>
</dbReference>
<dbReference type="SMART" id="SM00086">
    <property type="entry name" value="PAC"/>
    <property type="match status" value="2"/>
</dbReference>
<keyword evidence="7" id="KW-0418">Kinase</keyword>
<evidence type="ECO:0000256" key="8">
    <source>
        <dbReference type="ARBA" id="ARBA00022840"/>
    </source>
</evidence>
<dbReference type="CDD" id="cd01949">
    <property type="entry name" value="GGDEF"/>
    <property type="match status" value="1"/>
</dbReference>
<evidence type="ECO:0000256" key="7">
    <source>
        <dbReference type="ARBA" id="ARBA00022777"/>
    </source>
</evidence>
<dbReference type="SUPFAM" id="SSF55785">
    <property type="entry name" value="PYP-like sensor domain (PAS domain)"/>
    <property type="match status" value="2"/>
</dbReference>
<dbReference type="Pfam" id="PF00990">
    <property type="entry name" value="GGDEF"/>
    <property type="match status" value="1"/>
</dbReference>
<dbReference type="AlphaFoldDB" id="A0AAE3HN36"/>
<feature type="domain" description="PAS" evidence="13">
    <location>
        <begin position="441"/>
        <end position="513"/>
    </location>
</feature>
<dbReference type="Gene3D" id="3.30.450.40">
    <property type="match status" value="1"/>
</dbReference>
<dbReference type="InterPro" id="IPR000014">
    <property type="entry name" value="PAS"/>
</dbReference>